<feature type="compositionally biased region" description="Low complexity" evidence="2">
    <location>
        <begin position="156"/>
        <end position="166"/>
    </location>
</feature>
<accession>A0A2I2FF45</accession>
<evidence type="ECO:0000259" key="3">
    <source>
        <dbReference type="PROSITE" id="PS50966"/>
    </source>
</evidence>
<dbReference type="OrthoDB" id="5413281at2759"/>
<dbReference type="Proteomes" id="UP000234585">
    <property type="component" value="Unassembled WGS sequence"/>
</dbReference>
<keyword evidence="1" id="KW-0862">Zinc</keyword>
<feature type="compositionally biased region" description="Low complexity" evidence="2">
    <location>
        <begin position="212"/>
        <end position="231"/>
    </location>
</feature>
<evidence type="ECO:0000256" key="1">
    <source>
        <dbReference type="PROSITE-ProRule" id="PRU00325"/>
    </source>
</evidence>
<dbReference type="GO" id="GO:0008270">
    <property type="term" value="F:zinc ion binding"/>
    <property type="evidence" value="ECO:0007669"/>
    <property type="project" value="UniProtKB-KW"/>
</dbReference>
<keyword evidence="1" id="KW-0479">Metal-binding</keyword>
<evidence type="ECO:0000256" key="2">
    <source>
        <dbReference type="SAM" id="MobiDB-lite"/>
    </source>
</evidence>
<reference evidence="4 5" key="1">
    <citation type="submission" date="2017-12" db="EMBL/GenBank/DDBJ databases">
        <authorList>
            <consortium name="DOE Joint Genome Institute"/>
            <person name="Haridas S."/>
            <person name="Kjaerbolling I."/>
            <person name="Vesth T.C."/>
            <person name="Frisvad J.C."/>
            <person name="Nybo J.L."/>
            <person name="Theobald S."/>
            <person name="Kuo A."/>
            <person name="Bowyer P."/>
            <person name="Matsuda Y."/>
            <person name="Mondo S."/>
            <person name="Lyhne E.K."/>
            <person name="Kogle M.E."/>
            <person name="Clum A."/>
            <person name="Lipzen A."/>
            <person name="Salamov A."/>
            <person name="Ngan C.Y."/>
            <person name="Daum C."/>
            <person name="Chiniquy J."/>
            <person name="Barry K."/>
            <person name="LaButti K."/>
            <person name="Simmons B.A."/>
            <person name="Magnuson J.K."/>
            <person name="Mortensen U.H."/>
            <person name="Larsen T.O."/>
            <person name="Grigoriev I.V."/>
            <person name="Baker S.E."/>
            <person name="Andersen M.R."/>
            <person name="Nordberg H.P."/>
            <person name="Cantor M.N."/>
            <person name="Hua S.X."/>
        </authorList>
    </citation>
    <scope>NUCLEOTIDE SEQUENCE [LARGE SCALE GENOMIC DNA]</scope>
    <source>
        <strain evidence="4 5">CBS 102.13</strain>
    </source>
</reference>
<sequence length="294" mass="31818">MSTLDPPTHEIPSPNTVQFVDHLVSQLQDYTTTTTTTTDPDGNDYSGSLRHPRLVQNASAFPRALASRMPQVKQLMLTLHCLFPNELLLALDILDRGLVRRYQIEPQHQQQDSHHQAVNETATDSESPDNALRSRQETQSPGNSPQSSDGVFFVISTSSSTSSGSSLPPDTRSRVPRTGQKGYEVRLHAWNCSCPTFALAAYRDPGPEDTPSHLPRSSSSPTTPTHQSNSSRPCSFGGALTHGATKQTPPVCKHLLACFLATRCPGVFDHGDSSGGVAVLTADELACWCAGWGE</sequence>
<dbReference type="EMBL" id="KZ559131">
    <property type="protein sequence ID" value="PLB39209.1"/>
    <property type="molecule type" value="Genomic_DNA"/>
</dbReference>
<feature type="domain" description="SWIM-type" evidence="3">
    <location>
        <begin position="183"/>
        <end position="263"/>
    </location>
</feature>
<dbReference type="AlphaFoldDB" id="A0A2I2FF45"/>
<evidence type="ECO:0000313" key="5">
    <source>
        <dbReference type="Proteomes" id="UP000234585"/>
    </source>
</evidence>
<keyword evidence="5" id="KW-1185">Reference proteome</keyword>
<dbReference type="GeneID" id="36519343"/>
<dbReference type="STRING" id="41067.A0A2I2FF45"/>
<feature type="region of interest" description="Disordered" evidence="2">
    <location>
        <begin position="31"/>
        <end position="51"/>
    </location>
</feature>
<keyword evidence="1" id="KW-0863">Zinc-finger</keyword>
<dbReference type="PROSITE" id="PS50966">
    <property type="entry name" value="ZF_SWIM"/>
    <property type="match status" value="1"/>
</dbReference>
<dbReference type="RefSeq" id="XP_024673221.1">
    <property type="nucleotide sequence ID" value="XM_024812183.1"/>
</dbReference>
<organism evidence="4 5">
    <name type="scientific">Aspergillus candidus</name>
    <dbReference type="NCBI Taxonomy" id="41067"/>
    <lineage>
        <taxon>Eukaryota</taxon>
        <taxon>Fungi</taxon>
        <taxon>Dikarya</taxon>
        <taxon>Ascomycota</taxon>
        <taxon>Pezizomycotina</taxon>
        <taxon>Eurotiomycetes</taxon>
        <taxon>Eurotiomycetidae</taxon>
        <taxon>Eurotiales</taxon>
        <taxon>Aspergillaceae</taxon>
        <taxon>Aspergillus</taxon>
        <taxon>Aspergillus subgen. Circumdati</taxon>
    </lineage>
</organism>
<proteinExistence type="predicted"/>
<feature type="region of interest" description="Disordered" evidence="2">
    <location>
        <begin position="203"/>
        <end position="234"/>
    </location>
</feature>
<name>A0A2I2FF45_ASPCN</name>
<feature type="region of interest" description="Disordered" evidence="2">
    <location>
        <begin position="105"/>
        <end position="177"/>
    </location>
</feature>
<gene>
    <name evidence="4" type="ORF">BDW47DRAFT_103852</name>
</gene>
<evidence type="ECO:0000313" key="4">
    <source>
        <dbReference type="EMBL" id="PLB39209.1"/>
    </source>
</evidence>
<protein>
    <recommendedName>
        <fullName evidence="3">SWIM-type domain-containing protein</fullName>
    </recommendedName>
</protein>
<feature type="compositionally biased region" description="Polar residues" evidence="2">
    <location>
        <begin position="137"/>
        <end position="149"/>
    </location>
</feature>
<dbReference type="InterPro" id="IPR007527">
    <property type="entry name" value="Znf_SWIM"/>
</dbReference>